<protein>
    <submittedName>
        <fullName evidence="5">Transcriptional regulator</fullName>
    </submittedName>
</protein>
<dbReference type="RefSeq" id="WP_188792041.1">
    <property type="nucleotide sequence ID" value="NZ_BMJV01000011.1"/>
</dbReference>
<dbReference type="InterPro" id="IPR036390">
    <property type="entry name" value="WH_DNA-bd_sf"/>
</dbReference>
<feature type="domain" description="HTH marR-type" evidence="4">
    <location>
        <begin position="7"/>
        <end position="139"/>
    </location>
</feature>
<dbReference type="GO" id="GO:0003677">
    <property type="term" value="F:DNA binding"/>
    <property type="evidence" value="ECO:0007669"/>
    <property type="project" value="UniProtKB-KW"/>
</dbReference>
<dbReference type="GO" id="GO:0003700">
    <property type="term" value="F:DNA-binding transcription factor activity"/>
    <property type="evidence" value="ECO:0007669"/>
    <property type="project" value="InterPro"/>
</dbReference>
<gene>
    <name evidence="5" type="ORF">GCM10011415_39760</name>
</gene>
<dbReference type="InterPro" id="IPR000835">
    <property type="entry name" value="HTH_MarR-typ"/>
</dbReference>
<evidence type="ECO:0000256" key="3">
    <source>
        <dbReference type="ARBA" id="ARBA00023163"/>
    </source>
</evidence>
<reference evidence="5" key="2">
    <citation type="submission" date="2020-09" db="EMBL/GenBank/DDBJ databases">
        <authorList>
            <person name="Sun Q."/>
            <person name="Zhou Y."/>
        </authorList>
    </citation>
    <scope>NUCLEOTIDE SEQUENCE</scope>
    <source>
        <strain evidence="5">CGMCC 1.15762</strain>
    </source>
</reference>
<evidence type="ECO:0000256" key="2">
    <source>
        <dbReference type="ARBA" id="ARBA00023125"/>
    </source>
</evidence>
<accession>A0A8J3EIF7</accession>
<dbReference type="EMBL" id="BMJV01000011">
    <property type="protein sequence ID" value="GGG85534.1"/>
    <property type="molecule type" value="Genomic_DNA"/>
</dbReference>
<evidence type="ECO:0000313" key="5">
    <source>
        <dbReference type="EMBL" id="GGG85534.1"/>
    </source>
</evidence>
<dbReference type="Pfam" id="PF01047">
    <property type="entry name" value="MarR"/>
    <property type="match status" value="1"/>
</dbReference>
<dbReference type="PRINTS" id="PR00598">
    <property type="entry name" value="HTHMARR"/>
</dbReference>
<dbReference type="AlphaFoldDB" id="A0A8J3EIF7"/>
<dbReference type="PANTHER" id="PTHR42756:SF1">
    <property type="entry name" value="TRANSCRIPTIONAL REPRESSOR OF EMRAB OPERON"/>
    <property type="match status" value="1"/>
</dbReference>
<dbReference type="PROSITE" id="PS50995">
    <property type="entry name" value="HTH_MARR_2"/>
    <property type="match status" value="1"/>
</dbReference>
<evidence type="ECO:0000259" key="4">
    <source>
        <dbReference type="PROSITE" id="PS50995"/>
    </source>
</evidence>
<dbReference type="Gene3D" id="1.10.10.10">
    <property type="entry name" value="Winged helix-like DNA-binding domain superfamily/Winged helix DNA-binding domain"/>
    <property type="match status" value="1"/>
</dbReference>
<organism evidence="5 6">
    <name type="scientific">Salipiger pallidus</name>
    <dbReference type="NCBI Taxonomy" id="1775170"/>
    <lineage>
        <taxon>Bacteria</taxon>
        <taxon>Pseudomonadati</taxon>
        <taxon>Pseudomonadota</taxon>
        <taxon>Alphaproteobacteria</taxon>
        <taxon>Rhodobacterales</taxon>
        <taxon>Roseobacteraceae</taxon>
        <taxon>Salipiger</taxon>
    </lineage>
</organism>
<dbReference type="InterPro" id="IPR036388">
    <property type="entry name" value="WH-like_DNA-bd_sf"/>
</dbReference>
<dbReference type="Proteomes" id="UP000617145">
    <property type="component" value="Unassembled WGS sequence"/>
</dbReference>
<keyword evidence="2" id="KW-0238">DNA-binding</keyword>
<keyword evidence="6" id="KW-1185">Reference proteome</keyword>
<keyword evidence="3" id="KW-0804">Transcription</keyword>
<comment type="caution">
    <text evidence="5">The sequence shown here is derived from an EMBL/GenBank/DDBJ whole genome shotgun (WGS) entry which is preliminary data.</text>
</comment>
<name>A0A8J3EIF7_9RHOB</name>
<evidence type="ECO:0000313" key="6">
    <source>
        <dbReference type="Proteomes" id="UP000617145"/>
    </source>
</evidence>
<dbReference type="PANTHER" id="PTHR42756">
    <property type="entry name" value="TRANSCRIPTIONAL REGULATOR, MARR"/>
    <property type="match status" value="1"/>
</dbReference>
<dbReference type="SMART" id="SM00347">
    <property type="entry name" value="HTH_MARR"/>
    <property type="match status" value="1"/>
</dbReference>
<keyword evidence="1" id="KW-0805">Transcription regulation</keyword>
<reference evidence="5" key="1">
    <citation type="journal article" date="2014" name="Int. J. Syst. Evol. Microbiol.">
        <title>Complete genome sequence of Corynebacterium casei LMG S-19264T (=DSM 44701T), isolated from a smear-ripened cheese.</title>
        <authorList>
            <consortium name="US DOE Joint Genome Institute (JGI-PGF)"/>
            <person name="Walter F."/>
            <person name="Albersmeier A."/>
            <person name="Kalinowski J."/>
            <person name="Ruckert C."/>
        </authorList>
    </citation>
    <scope>NUCLEOTIDE SEQUENCE</scope>
    <source>
        <strain evidence="5">CGMCC 1.15762</strain>
    </source>
</reference>
<sequence>MADPKFTEQLGYLIARANRLIEEDLSRRLSSNGIAIEQYRVLKSLEGEGPMTMGHLAERVLVEPATLTKIIDRMVREALVFRVPDEQDRRKVRVALSSKGVALCRELENVGDDHEKHVAEAFGSDELGDVRRLLAGLSQD</sequence>
<dbReference type="SUPFAM" id="SSF46785">
    <property type="entry name" value="Winged helix' DNA-binding domain"/>
    <property type="match status" value="1"/>
</dbReference>
<proteinExistence type="predicted"/>
<evidence type="ECO:0000256" key="1">
    <source>
        <dbReference type="ARBA" id="ARBA00023015"/>
    </source>
</evidence>